<reference evidence="2" key="1">
    <citation type="submission" date="2018-11" db="EMBL/GenBank/DDBJ databases">
        <authorList>
            <person name="Alioto T."/>
            <person name="Alioto T."/>
        </authorList>
    </citation>
    <scope>NUCLEOTIDE SEQUENCE</scope>
</reference>
<dbReference type="PRINTS" id="PR01438">
    <property type="entry name" value="UNVRSLSTRESS"/>
</dbReference>
<dbReference type="SUPFAM" id="SSF52402">
    <property type="entry name" value="Adenine nucleotide alpha hydrolases-like"/>
    <property type="match status" value="1"/>
</dbReference>
<dbReference type="InterPro" id="IPR014729">
    <property type="entry name" value="Rossmann-like_a/b/a_fold"/>
</dbReference>
<evidence type="ECO:0000313" key="3">
    <source>
        <dbReference type="Proteomes" id="UP000596742"/>
    </source>
</evidence>
<dbReference type="InterPro" id="IPR006016">
    <property type="entry name" value="UspA"/>
</dbReference>
<comment type="caution">
    <text evidence="2">The sequence shown here is derived from an EMBL/GenBank/DDBJ whole genome shotgun (WGS) entry which is preliminary data.</text>
</comment>
<dbReference type="PANTHER" id="PTHR46989:SF3">
    <property type="entry name" value="USPA DOMAIN-CONTAINING PROTEIN"/>
    <property type="match status" value="1"/>
</dbReference>
<accession>A0A8B6HQ06</accession>
<dbReference type="Pfam" id="PF00582">
    <property type="entry name" value="Usp"/>
    <property type="match status" value="1"/>
</dbReference>
<dbReference type="EMBL" id="UYJE01010378">
    <property type="protein sequence ID" value="VDI82645.1"/>
    <property type="molecule type" value="Genomic_DNA"/>
</dbReference>
<protein>
    <recommendedName>
        <fullName evidence="1">UspA domain-containing protein</fullName>
    </recommendedName>
</protein>
<sequence>MADSGKRTVVIAMDGSLYSDYAFDWYTQNATKENDEVLIITCLDNHGCTAYMRRNSSTDEIRKQLQQDMDIHAALEEHLQLKLTNAGINGSVFSCYGKPGEAIINAAKEKHASVIICGSRGHGKLRRTIMGSISSYIVHHSDIPVIVCRHKDHHHHHHDHPYHVHIDSPSDVSNLLHGH</sequence>
<dbReference type="CDD" id="cd23659">
    <property type="entry name" value="USP_At3g01520-like"/>
    <property type="match status" value="1"/>
</dbReference>
<evidence type="ECO:0000259" key="1">
    <source>
        <dbReference type="Pfam" id="PF00582"/>
    </source>
</evidence>
<evidence type="ECO:0000313" key="2">
    <source>
        <dbReference type="EMBL" id="VDI82645.1"/>
    </source>
</evidence>
<keyword evidence="3" id="KW-1185">Reference proteome</keyword>
<organism evidence="2 3">
    <name type="scientific">Mytilus galloprovincialis</name>
    <name type="common">Mediterranean mussel</name>
    <dbReference type="NCBI Taxonomy" id="29158"/>
    <lineage>
        <taxon>Eukaryota</taxon>
        <taxon>Metazoa</taxon>
        <taxon>Spiralia</taxon>
        <taxon>Lophotrochozoa</taxon>
        <taxon>Mollusca</taxon>
        <taxon>Bivalvia</taxon>
        <taxon>Autobranchia</taxon>
        <taxon>Pteriomorphia</taxon>
        <taxon>Mytilida</taxon>
        <taxon>Mytiloidea</taxon>
        <taxon>Mytilidae</taxon>
        <taxon>Mytilinae</taxon>
        <taxon>Mytilus</taxon>
    </lineage>
</organism>
<proteinExistence type="predicted"/>
<name>A0A8B6HQ06_MYTGA</name>
<dbReference type="OrthoDB" id="843225at2759"/>
<dbReference type="InterPro" id="IPR006015">
    <property type="entry name" value="Universal_stress_UspA"/>
</dbReference>
<dbReference type="AlphaFoldDB" id="A0A8B6HQ06"/>
<gene>
    <name evidence="2" type="ORF">MGAL_10B033995</name>
</gene>
<dbReference type="PANTHER" id="PTHR46989">
    <property type="entry name" value="USP DOMAIN-CONTAINING PROTEIN"/>
    <property type="match status" value="1"/>
</dbReference>
<feature type="domain" description="UspA" evidence="1">
    <location>
        <begin position="7"/>
        <end position="149"/>
    </location>
</feature>
<dbReference type="Proteomes" id="UP000596742">
    <property type="component" value="Unassembled WGS sequence"/>
</dbReference>
<dbReference type="Gene3D" id="3.40.50.620">
    <property type="entry name" value="HUPs"/>
    <property type="match status" value="1"/>
</dbReference>